<keyword evidence="2" id="KW-0812">Transmembrane</keyword>
<feature type="region of interest" description="Disordered" evidence="1">
    <location>
        <begin position="37"/>
        <end position="134"/>
    </location>
</feature>
<organism evidence="3 4">
    <name type="scientific">Schizopora paradoxa</name>
    <dbReference type="NCBI Taxonomy" id="27342"/>
    <lineage>
        <taxon>Eukaryota</taxon>
        <taxon>Fungi</taxon>
        <taxon>Dikarya</taxon>
        <taxon>Basidiomycota</taxon>
        <taxon>Agaricomycotina</taxon>
        <taxon>Agaricomycetes</taxon>
        <taxon>Hymenochaetales</taxon>
        <taxon>Schizoporaceae</taxon>
        <taxon>Schizopora</taxon>
    </lineage>
</organism>
<proteinExistence type="predicted"/>
<gene>
    <name evidence="3" type="ORF">SCHPADRAFT_946522</name>
</gene>
<feature type="compositionally biased region" description="Acidic residues" evidence="1">
    <location>
        <begin position="203"/>
        <end position="212"/>
    </location>
</feature>
<evidence type="ECO:0000256" key="2">
    <source>
        <dbReference type="SAM" id="Phobius"/>
    </source>
</evidence>
<feature type="compositionally biased region" description="Basic and acidic residues" evidence="1">
    <location>
        <begin position="193"/>
        <end position="202"/>
    </location>
</feature>
<keyword evidence="2" id="KW-1133">Transmembrane helix</keyword>
<reference evidence="3 4" key="1">
    <citation type="submission" date="2015-04" db="EMBL/GenBank/DDBJ databases">
        <title>Complete genome sequence of Schizopora paradoxa KUC8140, a cosmopolitan wood degrader in East Asia.</title>
        <authorList>
            <consortium name="DOE Joint Genome Institute"/>
            <person name="Min B."/>
            <person name="Park H."/>
            <person name="Jang Y."/>
            <person name="Kim J.-J."/>
            <person name="Kim K.H."/>
            <person name="Pangilinan J."/>
            <person name="Lipzen A."/>
            <person name="Riley R."/>
            <person name="Grigoriev I.V."/>
            <person name="Spatafora J.W."/>
            <person name="Choi I.-G."/>
        </authorList>
    </citation>
    <scope>NUCLEOTIDE SEQUENCE [LARGE SCALE GENOMIC DNA]</scope>
    <source>
        <strain evidence="3 4">KUC8140</strain>
    </source>
</reference>
<feature type="compositionally biased region" description="Basic and acidic residues" evidence="1">
    <location>
        <begin position="56"/>
        <end position="71"/>
    </location>
</feature>
<feature type="transmembrane region" description="Helical" evidence="2">
    <location>
        <begin position="12"/>
        <end position="31"/>
    </location>
</feature>
<protein>
    <submittedName>
        <fullName evidence="3">Uncharacterized protein</fullName>
    </submittedName>
</protein>
<keyword evidence="4" id="KW-1185">Reference proteome</keyword>
<dbReference type="AlphaFoldDB" id="A0A0H2R2B8"/>
<sequence length="390" mass="41675">MPQAVARLGGAPIFLGVLAVAAAVGIGYMIYKEYKSNRSSPSEAHRMRQLGAPHSIRNERTTREKSEKDQISGEFESSKISISKPAVFPVGPKAIPSDNTSHEASREELKEKRPQEARVQVASHASPRKASAANVDAVQDALPIPPPYSESVQTQAPSSLGLPSLIARNIQTPAGGEHELEHANDFVIVRHDSTSESSRNDDEQSLFDESESVTEIPDVENRKITREGSTGTMSTLEAAIPTPPVLLSDDVHSELKSQVNSVDTQKPLRSPPRIQLPTPPPETLELSSPSTSLPPPITLGTLSLLQAPPLLERSISNSTMQSFRTAQSSASESSGDTDFYSLPPSMPETPTAGATYSPVGDGEHLSDDEMLAKLDSALGLVGTRHGDGLT</sequence>
<feature type="compositionally biased region" description="Polar residues" evidence="1">
    <location>
        <begin position="321"/>
        <end position="336"/>
    </location>
</feature>
<feature type="region of interest" description="Disordered" evidence="1">
    <location>
        <begin position="193"/>
        <end position="237"/>
    </location>
</feature>
<feature type="region of interest" description="Disordered" evidence="1">
    <location>
        <begin position="256"/>
        <end position="300"/>
    </location>
</feature>
<keyword evidence="2" id="KW-0472">Membrane</keyword>
<dbReference type="EMBL" id="KQ086255">
    <property type="protein sequence ID" value="KLO05909.1"/>
    <property type="molecule type" value="Genomic_DNA"/>
</dbReference>
<evidence type="ECO:0000313" key="4">
    <source>
        <dbReference type="Proteomes" id="UP000053477"/>
    </source>
</evidence>
<evidence type="ECO:0000313" key="3">
    <source>
        <dbReference type="EMBL" id="KLO05909.1"/>
    </source>
</evidence>
<name>A0A0H2R2B8_9AGAM</name>
<accession>A0A0H2R2B8</accession>
<feature type="region of interest" description="Disordered" evidence="1">
    <location>
        <begin position="321"/>
        <end position="365"/>
    </location>
</feature>
<evidence type="ECO:0000256" key="1">
    <source>
        <dbReference type="SAM" id="MobiDB-lite"/>
    </source>
</evidence>
<feature type="compositionally biased region" description="Basic and acidic residues" evidence="1">
    <location>
        <begin position="100"/>
        <end position="116"/>
    </location>
</feature>
<dbReference type="InParanoid" id="A0A0H2R2B8"/>
<dbReference type="Proteomes" id="UP000053477">
    <property type="component" value="Unassembled WGS sequence"/>
</dbReference>